<comment type="similarity">
    <text evidence="2">Belongs to the FLZ family.</text>
</comment>
<comment type="caution">
    <text evidence="9">The sequence shown here is derived from an EMBL/GenBank/DDBJ whole genome shotgun (WGS) entry which is preliminary data.</text>
</comment>
<organism evidence="9 10">
    <name type="scientific">Eruca vesicaria subsp. sativa</name>
    <name type="common">Garden rocket</name>
    <name type="synonym">Eruca sativa</name>
    <dbReference type="NCBI Taxonomy" id="29727"/>
    <lineage>
        <taxon>Eukaryota</taxon>
        <taxon>Viridiplantae</taxon>
        <taxon>Streptophyta</taxon>
        <taxon>Embryophyta</taxon>
        <taxon>Tracheophyta</taxon>
        <taxon>Spermatophyta</taxon>
        <taxon>Magnoliopsida</taxon>
        <taxon>eudicotyledons</taxon>
        <taxon>Gunneridae</taxon>
        <taxon>Pentapetalae</taxon>
        <taxon>rosids</taxon>
        <taxon>malvids</taxon>
        <taxon>Brassicales</taxon>
        <taxon>Brassicaceae</taxon>
        <taxon>Brassiceae</taxon>
        <taxon>Eruca</taxon>
    </lineage>
</organism>
<evidence type="ECO:0000259" key="8">
    <source>
        <dbReference type="PROSITE" id="PS51795"/>
    </source>
</evidence>
<reference evidence="9 10" key="1">
    <citation type="submission" date="2022-03" db="EMBL/GenBank/DDBJ databases">
        <authorList>
            <person name="Macdonald S."/>
            <person name="Ahmed S."/>
            <person name="Newling K."/>
        </authorList>
    </citation>
    <scope>NUCLEOTIDE SEQUENCE [LARGE SCALE GENOMIC DNA]</scope>
</reference>
<dbReference type="GO" id="GO:0005737">
    <property type="term" value="C:cytoplasm"/>
    <property type="evidence" value="ECO:0007669"/>
    <property type="project" value="UniProtKB-SubCell"/>
</dbReference>
<gene>
    <name evidence="9" type="ORF">ERUC_LOCUS16545</name>
</gene>
<evidence type="ECO:0000256" key="6">
    <source>
        <dbReference type="PROSITE-ProRule" id="PRU01131"/>
    </source>
</evidence>
<dbReference type="PROSITE" id="PS51795">
    <property type="entry name" value="ZF_FLZ"/>
    <property type="match status" value="1"/>
</dbReference>
<feature type="compositionally biased region" description="Polar residues" evidence="7">
    <location>
        <begin position="110"/>
        <end position="120"/>
    </location>
</feature>
<evidence type="ECO:0000256" key="2">
    <source>
        <dbReference type="ARBA" id="ARBA00009374"/>
    </source>
</evidence>
<keyword evidence="5" id="KW-0862">Zinc</keyword>
<name>A0ABC8JXC7_ERUVS</name>
<dbReference type="PANTHER" id="PTHR33059">
    <property type="entry name" value="FCS-LIKE ZINC FINGER 5"/>
    <property type="match status" value="1"/>
</dbReference>
<evidence type="ECO:0000313" key="9">
    <source>
        <dbReference type="EMBL" id="CAH8345094.1"/>
    </source>
</evidence>
<dbReference type="EMBL" id="CAKOAT010152931">
    <property type="protein sequence ID" value="CAH8345094.1"/>
    <property type="molecule type" value="Genomic_DNA"/>
</dbReference>
<dbReference type="AlphaFoldDB" id="A0ABC8JXC7"/>
<accession>A0ABC8JXC7</accession>
<dbReference type="PANTHER" id="PTHR33059:SF76">
    <property type="entry name" value="FCS-LIKE ZINC FINGER 7"/>
    <property type="match status" value="1"/>
</dbReference>
<evidence type="ECO:0000256" key="7">
    <source>
        <dbReference type="SAM" id="MobiDB-lite"/>
    </source>
</evidence>
<protein>
    <recommendedName>
        <fullName evidence="8">FLZ-type domain-containing protein</fullName>
    </recommendedName>
</protein>
<dbReference type="Pfam" id="PF04570">
    <property type="entry name" value="zf-FLZ"/>
    <property type="match status" value="1"/>
</dbReference>
<evidence type="ECO:0000256" key="5">
    <source>
        <dbReference type="ARBA" id="ARBA00022771"/>
    </source>
</evidence>
<dbReference type="Proteomes" id="UP001642260">
    <property type="component" value="Unassembled WGS sequence"/>
</dbReference>
<evidence type="ECO:0000313" key="10">
    <source>
        <dbReference type="Proteomes" id="UP001642260"/>
    </source>
</evidence>
<sequence>MPRITIDVTDNQTTGQDSVGAMAVVDGGENYDQQFLGVLSPGNHRRNERKDIGKASLPSTSFLGNCGFCKRRLAPGRDIYMYKGDTAFCCVECREQQIEQDEGKTPNRVFLSTSNMHGSN</sequence>
<evidence type="ECO:0000256" key="3">
    <source>
        <dbReference type="ARBA" id="ARBA00022490"/>
    </source>
</evidence>
<keyword evidence="5" id="KW-0863">Zinc-finger</keyword>
<evidence type="ECO:0000256" key="1">
    <source>
        <dbReference type="ARBA" id="ARBA00004496"/>
    </source>
</evidence>
<feature type="zinc finger region" description="FLZ-type" evidence="6">
    <location>
        <begin position="61"/>
        <end position="105"/>
    </location>
</feature>
<proteinExistence type="inferred from homology"/>
<feature type="domain" description="FLZ-type" evidence="8">
    <location>
        <begin position="61"/>
        <end position="105"/>
    </location>
</feature>
<dbReference type="InterPro" id="IPR007650">
    <property type="entry name" value="Zf-FLZ_dom"/>
</dbReference>
<feature type="region of interest" description="Disordered" evidence="7">
    <location>
        <begin position="99"/>
        <end position="120"/>
    </location>
</feature>
<comment type="subcellular location">
    <subcellularLocation>
        <location evidence="1">Cytoplasm</location>
    </subcellularLocation>
</comment>
<keyword evidence="10" id="KW-1185">Reference proteome</keyword>
<keyword evidence="4" id="KW-0479">Metal-binding</keyword>
<evidence type="ECO:0000256" key="4">
    <source>
        <dbReference type="ARBA" id="ARBA00022723"/>
    </source>
</evidence>
<dbReference type="GO" id="GO:0008270">
    <property type="term" value="F:zinc ion binding"/>
    <property type="evidence" value="ECO:0007669"/>
    <property type="project" value="UniProtKB-KW"/>
</dbReference>
<keyword evidence="3" id="KW-0963">Cytoplasm</keyword>